<feature type="domain" description="FAS1" evidence="2">
    <location>
        <begin position="340"/>
        <end position="473"/>
    </location>
</feature>
<dbReference type="EnsemblMetazoa" id="BGLB007064-RB">
    <property type="protein sequence ID" value="BGLB007064-PB"/>
    <property type="gene ID" value="BGLB007064"/>
</dbReference>
<dbReference type="InterPro" id="IPR000782">
    <property type="entry name" value="FAS1_domain"/>
</dbReference>
<feature type="domain" description="FAS1" evidence="2">
    <location>
        <begin position="477"/>
        <end position="611"/>
    </location>
</feature>
<dbReference type="VEuPathDB" id="VectorBase:BGLAX_045660"/>
<dbReference type="SUPFAM" id="SSF82153">
    <property type="entry name" value="FAS1 domain"/>
    <property type="match status" value="4"/>
</dbReference>
<dbReference type="FunFam" id="2.30.180.10:FF:000032">
    <property type="entry name" value="Fasciclin domain-containing protein, putative"/>
    <property type="match status" value="2"/>
</dbReference>
<dbReference type="PROSITE" id="PS50213">
    <property type="entry name" value="FAS1"/>
    <property type="match status" value="4"/>
</dbReference>
<dbReference type="VEuPathDB" id="VectorBase:BGLAX_038498"/>
<accession>A0A2C9JRW1</accession>
<dbReference type="Pfam" id="PF02469">
    <property type="entry name" value="Fasciclin"/>
    <property type="match status" value="4"/>
</dbReference>
<dbReference type="InterPro" id="IPR050904">
    <property type="entry name" value="Adhesion/Biosynth-related"/>
</dbReference>
<organism evidence="3 4">
    <name type="scientific">Biomphalaria glabrata</name>
    <name type="common">Bloodfluke planorb</name>
    <name type="synonym">Freshwater snail</name>
    <dbReference type="NCBI Taxonomy" id="6526"/>
    <lineage>
        <taxon>Eukaryota</taxon>
        <taxon>Metazoa</taxon>
        <taxon>Spiralia</taxon>
        <taxon>Lophotrochozoa</taxon>
        <taxon>Mollusca</taxon>
        <taxon>Gastropoda</taxon>
        <taxon>Heterobranchia</taxon>
        <taxon>Euthyneura</taxon>
        <taxon>Panpulmonata</taxon>
        <taxon>Hygrophila</taxon>
        <taxon>Lymnaeoidea</taxon>
        <taxon>Planorbidae</taxon>
        <taxon>Biomphalaria</taxon>
    </lineage>
</organism>
<dbReference type="GO" id="GO:0005615">
    <property type="term" value="C:extracellular space"/>
    <property type="evidence" value="ECO:0007669"/>
    <property type="project" value="TreeGrafter"/>
</dbReference>
<dbReference type="SMART" id="SM00554">
    <property type="entry name" value="FAS1"/>
    <property type="match status" value="4"/>
</dbReference>
<gene>
    <name evidence="3" type="primary">106065561</name>
</gene>
<feature type="domain" description="FAS1" evidence="2">
    <location>
        <begin position="159"/>
        <end position="293"/>
    </location>
</feature>
<reference evidence="3" key="1">
    <citation type="submission" date="2020-05" db="UniProtKB">
        <authorList>
            <consortium name="EnsemblMetazoa"/>
        </authorList>
    </citation>
    <scope>IDENTIFICATION</scope>
    <source>
        <strain evidence="3">BB02</strain>
    </source>
</reference>
<dbReference type="Gene3D" id="2.30.180.10">
    <property type="entry name" value="FAS1 domain"/>
    <property type="match status" value="4"/>
</dbReference>
<dbReference type="KEGG" id="bgt:106065561"/>
<protein>
    <recommendedName>
        <fullName evidence="2">FAS1 domain-containing protein</fullName>
    </recommendedName>
</protein>
<evidence type="ECO:0000313" key="4">
    <source>
        <dbReference type="Proteomes" id="UP000076420"/>
    </source>
</evidence>
<dbReference type="AlphaFoldDB" id="A0A2C9JRW1"/>
<keyword evidence="1" id="KW-0732">Signal</keyword>
<dbReference type="VEuPathDB" id="VectorBase:BGLB007064"/>
<dbReference type="PANTHER" id="PTHR10900">
    <property type="entry name" value="PERIOSTIN-RELATED"/>
    <property type="match status" value="1"/>
</dbReference>
<proteinExistence type="predicted"/>
<name>A0A2C9JRW1_BIOGL</name>
<evidence type="ECO:0000259" key="2">
    <source>
        <dbReference type="PROSITE" id="PS50213"/>
    </source>
</evidence>
<evidence type="ECO:0000256" key="1">
    <source>
        <dbReference type="SAM" id="SignalP"/>
    </source>
</evidence>
<evidence type="ECO:0000313" key="3">
    <source>
        <dbReference type="EnsemblMetazoa" id="BGLB007064-PB"/>
    </source>
</evidence>
<dbReference type="PANTHER" id="PTHR10900:SF77">
    <property type="entry name" value="FI19380P1"/>
    <property type="match status" value="1"/>
</dbReference>
<sequence length="628" mass="68860">MKYFCLVITVVISLTKGQTVTPFPDVVSALTASGHFETFLDLLKPSGLLERINSSSHFTLFAPTDDAFAKLPADTFNALKSDPIQLALVLGYHVVLSSSFKAGTQQDTVLKSSNGLPIRINTYSLIHSNAASGVNITLKNIPVVHGYIQGVNTVLNPPIGNIVQIAMNRTDLKTFTSWVVSSNLVQFFLNDDDVTLFVPNDDAIKKLSPTTLDYLNSHPSALADVLKYHVMSDYTLFTIGMTHSMTLKSADQHHDLLMILEDGNGGLFVNHAKIVERDIACIEGVLHIIDNVLIPPHVLVAIQDTSVAVGKQQIMKSIYLLLAVLLLKRGSAQTTEAPPLPDVEDVLAADSRFTTFYQLLKTTDLLEEINETNHFTIFAPTDAAFAKLPAGSLDALKADVDKLKETIGYHVVLNSSYHVHGSQQDSILKSSTQLPIRINTYSLAHTVTAEGVNITIRNISVNHGYIQGIDGVMKPPTGNVVDLGTTRSDISTFESLLVKANQTAYFTSDHSTTLFIPTDDAFKKLSAETLDYLNNHISDLTDVLRFHYVKQYSLYSLGMKHAFTIQSADHSHDYLMLLEDDNGGMRVNQAKIIEKDISSINGVIHIIDDVLIPPRVLVAIRDQSIVVG</sequence>
<dbReference type="InterPro" id="IPR036378">
    <property type="entry name" value="FAS1_dom_sf"/>
</dbReference>
<dbReference type="Proteomes" id="UP000076420">
    <property type="component" value="Unassembled WGS sequence"/>
</dbReference>
<dbReference type="OrthoDB" id="286301at2759"/>
<dbReference type="STRING" id="6526.A0A2C9JRW1"/>
<feature type="chain" id="PRO_5011999549" description="FAS1 domain-containing protein" evidence="1">
    <location>
        <begin position="18"/>
        <end position="628"/>
    </location>
</feature>
<feature type="domain" description="FAS1" evidence="2">
    <location>
        <begin position="23"/>
        <end position="155"/>
    </location>
</feature>
<feature type="signal peptide" evidence="1">
    <location>
        <begin position="1"/>
        <end position="17"/>
    </location>
</feature>